<dbReference type="RefSeq" id="WP_184656457.1">
    <property type="nucleotide sequence ID" value="NZ_JACHFQ010000001.1"/>
</dbReference>
<dbReference type="SUPFAM" id="SSF53850">
    <property type="entry name" value="Periplasmic binding protein-like II"/>
    <property type="match status" value="1"/>
</dbReference>
<feature type="binding site" evidence="5">
    <location>
        <begin position="170"/>
        <end position="173"/>
    </location>
    <ligand>
        <name>spermidine</name>
        <dbReference type="ChEBI" id="CHEBI:57834"/>
    </ligand>
</feature>
<comment type="caution">
    <text evidence="6">The sequence shown here is derived from an EMBL/GenBank/DDBJ whole genome shotgun (WGS) entry which is preliminary data.</text>
</comment>
<comment type="subcellular location">
    <subcellularLocation>
        <location evidence="1">Periplasm</location>
    </subcellularLocation>
</comment>
<organism evidence="6 7">
    <name type="scientific">Treponema ruminis</name>
    <dbReference type="NCBI Taxonomy" id="744515"/>
    <lineage>
        <taxon>Bacteria</taxon>
        <taxon>Pseudomonadati</taxon>
        <taxon>Spirochaetota</taxon>
        <taxon>Spirochaetia</taxon>
        <taxon>Spirochaetales</taxon>
        <taxon>Treponemataceae</taxon>
        <taxon>Treponema</taxon>
    </lineage>
</organism>
<dbReference type="PROSITE" id="PS51257">
    <property type="entry name" value="PROKAR_LIPOPROTEIN"/>
    <property type="match status" value="1"/>
</dbReference>
<keyword evidence="7" id="KW-1185">Reference proteome</keyword>
<dbReference type="PANTHER" id="PTHR30222:SF17">
    <property type="entry name" value="SPERMIDINE_PUTRESCINE-BINDING PERIPLASMIC PROTEIN"/>
    <property type="match status" value="1"/>
</dbReference>
<evidence type="ECO:0000256" key="5">
    <source>
        <dbReference type="PIRSR" id="PIRSR019574-1"/>
    </source>
</evidence>
<dbReference type="PIRSF" id="PIRSF019574">
    <property type="entry name" value="Periplasmic_polyamine_BP"/>
    <property type="match status" value="1"/>
</dbReference>
<dbReference type="PRINTS" id="PR00909">
    <property type="entry name" value="SPERMDNBNDNG"/>
</dbReference>
<evidence type="ECO:0000256" key="4">
    <source>
        <dbReference type="ARBA" id="ARBA00022764"/>
    </source>
</evidence>
<accession>A0A7W8G6N7</accession>
<evidence type="ECO:0000256" key="3">
    <source>
        <dbReference type="ARBA" id="ARBA00022729"/>
    </source>
</evidence>
<keyword evidence="4" id="KW-0574">Periplasm</keyword>
<dbReference type="EMBL" id="JACHFQ010000001">
    <property type="protein sequence ID" value="MBB5224805.1"/>
    <property type="molecule type" value="Genomic_DNA"/>
</dbReference>
<dbReference type="InterPro" id="IPR001188">
    <property type="entry name" value="Sperm_putr-bd"/>
</dbReference>
<evidence type="ECO:0000256" key="1">
    <source>
        <dbReference type="ARBA" id="ARBA00004418"/>
    </source>
</evidence>
<keyword evidence="3" id="KW-0732">Signal</keyword>
<sequence>MKLSSKIALAALGFTAVLGLSSCNQKKTLKLFTWTYYTPTSVVEAFEKEFDCKVVITEYDSNETMFNKLVNGGAKSFDIVVPSQDYVSIMMKRGMFQPIVQTKFTNRDKINPKVLEKVTYDPEMVYAVPYYFGAAGIGVNKKKMPAGDYERNWNIFADERFKGHASMMDDYREVIGDALKYKGYAVSSKNEQEVTEAVDLIKNKWLPNIVKFDAEGFGKDFAAGNLWLCHGYAEVMYGEVPEDEWESTIDFFIPEQGGASYLDSMCILKDSKEAELATEFINFIHKPENYAQFLDFFCFPCFVNLEAEKFMKTKPLYPASAMDNCELKDDLGENLDMYYRKWEALRLQVN</sequence>
<proteinExistence type="predicted"/>
<dbReference type="GO" id="GO:0015846">
    <property type="term" value="P:polyamine transport"/>
    <property type="evidence" value="ECO:0007669"/>
    <property type="project" value="InterPro"/>
</dbReference>
<dbReference type="PANTHER" id="PTHR30222">
    <property type="entry name" value="SPERMIDINE/PUTRESCINE-BINDING PERIPLASMIC PROTEIN"/>
    <property type="match status" value="1"/>
</dbReference>
<evidence type="ECO:0000313" key="6">
    <source>
        <dbReference type="EMBL" id="MBB5224805.1"/>
    </source>
</evidence>
<name>A0A7W8G6N7_9SPIR</name>
<evidence type="ECO:0000313" key="7">
    <source>
        <dbReference type="Proteomes" id="UP000518887"/>
    </source>
</evidence>
<dbReference type="GO" id="GO:0042597">
    <property type="term" value="C:periplasmic space"/>
    <property type="evidence" value="ECO:0007669"/>
    <property type="project" value="UniProtKB-SubCell"/>
</dbReference>
<evidence type="ECO:0000256" key="2">
    <source>
        <dbReference type="ARBA" id="ARBA00022448"/>
    </source>
</evidence>
<dbReference type="Gene3D" id="3.40.190.10">
    <property type="entry name" value="Periplasmic binding protein-like II"/>
    <property type="match status" value="2"/>
</dbReference>
<dbReference type="AlphaFoldDB" id="A0A7W8G6N7"/>
<protein>
    <submittedName>
        <fullName evidence="6">Spermidine/putrescine transport system substrate-binding protein</fullName>
    </submittedName>
</protein>
<dbReference type="InterPro" id="IPR006059">
    <property type="entry name" value="SBP"/>
</dbReference>
<reference evidence="6 7" key="1">
    <citation type="submission" date="2020-08" db="EMBL/GenBank/DDBJ databases">
        <title>Genomic Encyclopedia of Type Strains, Phase IV (KMG-IV): sequencing the most valuable type-strain genomes for metagenomic binning, comparative biology and taxonomic classification.</title>
        <authorList>
            <person name="Goeker M."/>
        </authorList>
    </citation>
    <scope>NUCLEOTIDE SEQUENCE [LARGE SCALE GENOMIC DNA]</scope>
    <source>
        <strain evidence="6 7">DSM 103462</strain>
    </source>
</reference>
<dbReference type="Pfam" id="PF13416">
    <property type="entry name" value="SBP_bac_8"/>
    <property type="match status" value="1"/>
</dbReference>
<gene>
    <name evidence="6" type="ORF">HNP76_000145</name>
</gene>
<keyword evidence="2" id="KW-0813">Transport</keyword>
<dbReference type="Proteomes" id="UP000518887">
    <property type="component" value="Unassembled WGS sequence"/>
</dbReference>
<dbReference type="GO" id="GO:0019808">
    <property type="term" value="F:polyamine binding"/>
    <property type="evidence" value="ECO:0007669"/>
    <property type="project" value="InterPro"/>
</dbReference>